<evidence type="ECO:0000256" key="12">
    <source>
        <dbReference type="ARBA" id="ARBA00030346"/>
    </source>
</evidence>
<dbReference type="Gene3D" id="3.40.630.30">
    <property type="match status" value="1"/>
</dbReference>
<dbReference type="UniPathway" id="UPA00068"/>
<evidence type="ECO:0000256" key="9">
    <source>
        <dbReference type="ARBA" id="ARBA00022946"/>
    </source>
</evidence>
<evidence type="ECO:0000259" key="15">
    <source>
        <dbReference type="PROSITE" id="PS51731"/>
    </source>
</evidence>
<evidence type="ECO:0000313" key="16">
    <source>
        <dbReference type="EMBL" id="PVU88426.1"/>
    </source>
</evidence>
<dbReference type="AlphaFoldDB" id="A0A2T9Y7W5"/>
<keyword evidence="10" id="KW-0496">Mitochondrion</keyword>
<dbReference type="GO" id="GO:0006592">
    <property type="term" value="P:ornithine biosynthetic process"/>
    <property type="evidence" value="ECO:0007669"/>
    <property type="project" value="TreeGrafter"/>
</dbReference>
<comment type="function">
    <text evidence="1">N-acetylglutamate synthase involved in arginine biosynthesis.</text>
</comment>
<keyword evidence="11" id="KW-0012">Acyltransferase</keyword>
<accession>A0A2T9Y7W5</accession>
<comment type="catalytic activity">
    <reaction evidence="14">
        <text>L-glutamate + acetyl-CoA = N-acetyl-L-glutamate + CoA + H(+)</text>
        <dbReference type="Rhea" id="RHEA:24292"/>
        <dbReference type="ChEBI" id="CHEBI:15378"/>
        <dbReference type="ChEBI" id="CHEBI:29985"/>
        <dbReference type="ChEBI" id="CHEBI:44337"/>
        <dbReference type="ChEBI" id="CHEBI:57287"/>
        <dbReference type="ChEBI" id="CHEBI:57288"/>
        <dbReference type="EC" id="2.3.1.1"/>
    </reaction>
</comment>
<feature type="domain" description="N-acetyltransferase" evidence="15">
    <location>
        <begin position="490"/>
        <end position="690"/>
    </location>
</feature>
<gene>
    <name evidence="16" type="ORF">BB561_005877</name>
</gene>
<reference evidence="16 17" key="1">
    <citation type="journal article" date="2018" name="MBio">
        <title>Comparative Genomics Reveals the Core Gene Toolbox for the Fungus-Insect Symbiosis.</title>
        <authorList>
            <person name="Wang Y."/>
            <person name="Stata M."/>
            <person name="Wang W."/>
            <person name="Stajich J.E."/>
            <person name="White M.M."/>
            <person name="Moncalvo J.M."/>
        </authorList>
    </citation>
    <scope>NUCLEOTIDE SEQUENCE [LARGE SCALE GENOMIC DNA]</scope>
    <source>
        <strain evidence="16 17">SWE-8-4</strain>
    </source>
</reference>
<protein>
    <recommendedName>
        <fullName evidence="6">Amino-acid acetyltransferase, mitochondrial</fullName>
        <ecNumber evidence="5">2.3.1.1</ecNumber>
    </recommendedName>
    <alternativeName>
        <fullName evidence="12">Glutamate N-acetyltransferase</fullName>
    </alternativeName>
    <alternativeName>
        <fullName evidence="13">N-acetylglutamate synthase</fullName>
    </alternativeName>
</protein>
<sequence>MHSSFLKNQKELVNVVMSTKLCKKEAKKLLAKLQANESGVKKNITPPFTNQKNIDINQNYPSHNAALVGSDNTSPALQNISSFSDKSLDLMTGYKKSEPPQNKLFFSKSSPVFFYISAQSLSENLKSIAKTISFTQRLGFPTLVVIALGPENRTASEIETSNTDKSPKLNYVVEYNSNIYKLAEEIEKMGSKSFPLTQGIFKTLSNSITSHKDISANTSKIISLIQRNKIPIISTTAINSNLQYLTFDPNIAFLSIIKSLSLKSVSKINSNQSSNDTNSNYLDSKNSLHLHELGDKIDLNESRIIYLKSNGSLIYPTAKHISQNYKKGISKNNSPSYPITFINLIDEYNLLFKIYKNQGDGFMSEYIKNTSIGVKSQIKETCNSEKDSHILNFANTCLQILPSTSIFLTASANSPSHNIIKKLLNEKPSSIYLQPFQFAKAYNSQKFHNVQVVNEKHFKILKNVNYQSNQDIAATEKDYALSYTLIRRGFSVNVYNKLEDVNIDKLFSLLESSFKKSLLKSEYYLRLKMAQNNSGICIIVVGDYLGAAVVTLESGIDSIIDKNKPSINNNLVTNEPQSLLLNNNDKKDLSKGALLSRYLKYPYLDKFAVEPSAQGTGLADILWNRLVIEFPICSWRSRSNNFVNKWYFTRSHGHLNLLPDSTGTSYITESYQNSLSDSINSIDQTQKGYHWVCFWYIYSAITPSSFSQLMFKKDIVDNFAYISYNIPPSFK</sequence>
<evidence type="ECO:0000256" key="2">
    <source>
        <dbReference type="ARBA" id="ARBA00004173"/>
    </source>
</evidence>
<comment type="similarity">
    <text evidence="4">Belongs to the acetyltransferase family.</text>
</comment>
<dbReference type="InterPro" id="IPR006855">
    <property type="entry name" value="Vertebrate-like_GNAT_dom"/>
</dbReference>
<evidence type="ECO:0000256" key="5">
    <source>
        <dbReference type="ARBA" id="ARBA00012697"/>
    </source>
</evidence>
<dbReference type="EMBL" id="MBFR01000386">
    <property type="protein sequence ID" value="PVU88426.1"/>
    <property type="molecule type" value="Genomic_DNA"/>
</dbReference>
<dbReference type="STRING" id="133385.A0A2T9Y7W5"/>
<evidence type="ECO:0000256" key="4">
    <source>
        <dbReference type="ARBA" id="ARBA00008694"/>
    </source>
</evidence>
<dbReference type="GO" id="GO:0004042">
    <property type="term" value="F:L-glutamate N-acetyltransferase activity"/>
    <property type="evidence" value="ECO:0007669"/>
    <property type="project" value="TreeGrafter"/>
</dbReference>
<evidence type="ECO:0000256" key="8">
    <source>
        <dbReference type="ARBA" id="ARBA00022679"/>
    </source>
</evidence>
<evidence type="ECO:0000256" key="13">
    <source>
        <dbReference type="ARBA" id="ARBA00033251"/>
    </source>
</evidence>
<name>A0A2T9Y7W5_9FUNG</name>
<keyword evidence="8" id="KW-0808">Transferase</keyword>
<dbReference type="PANTHER" id="PTHR23342">
    <property type="entry name" value="N-ACETYLGLUTAMATE SYNTHASE"/>
    <property type="match status" value="1"/>
</dbReference>
<comment type="pathway">
    <text evidence="3">Amino-acid biosynthesis; L-arginine biosynthesis; N(2)-acetyl-L-ornithine from L-glutamate: step 1/4.</text>
</comment>
<dbReference type="GO" id="GO:0006526">
    <property type="term" value="P:L-arginine biosynthetic process"/>
    <property type="evidence" value="ECO:0007669"/>
    <property type="project" value="UniProtKB-UniPathway"/>
</dbReference>
<keyword evidence="7" id="KW-0028">Amino-acid biosynthesis</keyword>
<evidence type="ECO:0000256" key="11">
    <source>
        <dbReference type="ARBA" id="ARBA00023315"/>
    </source>
</evidence>
<evidence type="ECO:0000256" key="6">
    <source>
        <dbReference type="ARBA" id="ARBA00018802"/>
    </source>
</evidence>
<dbReference type="Proteomes" id="UP000245383">
    <property type="component" value="Unassembled WGS sequence"/>
</dbReference>
<dbReference type="Pfam" id="PF04768">
    <property type="entry name" value="NAT"/>
    <property type="match status" value="1"/>
</dbReference>
<dbReference type="GO" id="GO:0005759">
    <property type="term" value="C:mitochondrial matrix"/>
    <property type="evidence" value="ECO:0007669"/>
    <property type="project" value="TreeGrafter"/>
</dbReference>
<evidence type="ECO:0000256" key="10">
    <source>
        <dbReference type="ARBA" id="ARBA00023128"/>
    </source>
</evidence>
<keyword evidence="9" id="KW-0809">Transit peptide</keyword>
<proteinExistence type="inferred from homology"/>
<dbReference type="OrthoDB" id="5585968at2759"/>
<comment type="subcellular location">
    <subcellularLocation>
        <location evidence="2">Mitochondrion</location>
    </subcellularLocation>
</comment>
<evidence type="ECO:0000256" key="1">
    <source>
        <dbReference type="ARBA" id="ARBA00002294"/>
    </source>
</evidence>
<comment type="caution">
    <text evidence="16">The sequence shown here is derived from an EMBL/GenBank/DDBJ whole genome shotgun (WGS) entry which is preliminary data.</text>
</comment>
<dbReference type="PANTHER" id="PTHR23342:SF4">
    <property type="entry name" value="AMINO-ACID ACETYLTRANSFERASE, MITOCHONDRIAL"/>
    <property type="match status" value="1"/>
</dbReference>
<dbReference type="EC" id="2.3.1.1" evidence="5"/>
<evidence type="ECO:0000313" key="17">
    <source>
        <dbReference type="Proteomes" id="UP000245383"/>
    </source>
</evidence>
<evidence type="ECO:0000256" key="14">
    <source>
        <dbReference type="ARBA" id="ARBA00048372"/>
    </source>
</evidence>
<dbReference type="PROSITE" id="PS51731">
    <property type="entry name" value="GNAT_NAGS"/>
    <property type="match status" value="1"/>
</dbReference>
<keyword evidence="17" id="KW-1185">Reference proteome</keyword>
<evidence type="ECO:0000256" key="7">
    <source>
        <dbReference type="ARBA" id="ARBA00022605"/>
    </source>
</evidence>
<evidence type="ECO:0000256" key="3">
    <source>
        <dbReference type="ARBA" id="ARBA00004925"/>
    </source>
</evidence>
<organism evidence="16 17">
    <name type="scientific">Smittium simulii</name>
    <dbReference type="NCBI Taxonomy" id="133385"/>
    <lineage>
        <taxon>Eukaryota</taxon>
        <taxon>Fungi</taxon>
        <taxon>Fungi incertae sedis</taxon>
        <taxon>Zoopagomycota</taxon>
        <taxon>Kickxellomycotina</taxon>
        <taxon>Harpellomycetes</taxon>
        <taxon>Harpellales</taxon>
        <taxon>Legeriomycetaceae</taxon>
        <taxon>Smittium</taxon>
    </lineage>
</organism>